<evidence type="ECO:0000256" key="8">
    <source>
        <dbReference type="SAM" id="SignalP"/>
    </source>
</evidence>
<dbReference type="GO" id="GO:0045454">
    <property type="term" value="P:cell redox homeostasis"/>
    <property type="evidence" value="ECO:0007669"/>
    <property type="project" value="TreeGrafter"/>
</dbReference>
<keyword evidence="3 7" id="KW-0049">Antioxidant</keyword>
<dbReference type="Gene3D" id="3.40.30.10">
    <property type="entry name" value="Glutaredoxin"/>
    <property type="match status" value="1"/>
</dbReference>
<dbReference type="GO" id="GO:0034599">
    <property type="term" value="P:cellular response to oxidative stress"/>
    <property type="evidence" value="ECO:0007669"/>
    <property type="project" value="InterPro"/>
</dbReference>
<dbReference type="PROSITE" id="PS51352">
    <property type="entry name" value="THIOREDOXIN_2"/>
    <property type="match status" value="1"/>
</dbReference>
<evidence type="ECO:0000256" key="4">
    <source>
        <dbReference type="ARBA" id="ARBA00023002"/>
    </source>
</evidence>
<name>A0A7S2UXL6_9STRA</name>
<dbReference type="GO" id="GO:0005737">
    <property type="term" value="C:cytoplasm"/>
    <property type="evidence" value="ECO:0007669"/>
    <property type="project" value="TreeGrafter"/>
</dbReference>
<feature type="active site" description="Cysteine sulfenic acid (-SOH) intermediate" evidence="6">
    <location>
        <position position="90"/>
    </location>
</feature>
<evidence type="ECO:0000256" key="7">
    <source>
        <dbReference type="RuleBase" id="RU366011"/>
    </source>
</evidence>
<dbReference type="GO" id="GO:0008379">
    <property type="term" value="F:thioredoxin peroxidase activity"/>
    <property type="evidence" value="ECO:0007669"/>
    <property type="project" value="InterPro"/>
</dbReference>
<dbReference type="FunFam" id="3.40.30.10:FF:000020">
    <property type="entry name" value="Peroxiredoxin"/>
    <property type="match status" value="1"/>
</dbReference>
<feature type="signal peptide" evidence="8">
    <location>
        <begin position="1"/>
        <end position="20"/>
    </location>
</feature>
<keyword evidence="4 7" id="KW-0560">Oxidoreductase</keyword>
<dbReference type="InterPro" id="IPR036249">
    <property type="entry name" value="Thioredoxin-like_sf"/>
</dbReference>
<keyword evidence="8" id="KW-0732">Signal</keyword>
<evidence type="ECO:0000256" key="6">
    <source>
        <dbReference type="PIRSR" id="PIRSR637944-1"/>
    </source>
</evidence>
<evidence type="ECO:0000256" key="5">
    <source>
        <dbReference type="ARBA" id="ARBA00023284"/>
    </source>
</evidence>
<dbReference type="EMBL" id="HBHR01010005">
    <property type="protein sequence ID" value="CAD9862234.1"/>
    <property type="molecule type" value="Transcribed_RNA"/>
</dbReference>
<dbReference type="PANTHER" id="PTHR10430">
    <property type="entry name" value="PEROXIREDOXIN"/>
    <property type="match status" value="1"/>
</dbReference>
<dbReference type="CDD" id="cd03013">
    <property type="entry name" value="PRX5_like"/>
    <property type="match status" value="1"/>
</dbReference>
<comment type="function">
    <text evidence="7">Thiol-specific peroxidase that catalyzes the reduction of hydrogen peroxide and organic hydroperoxides to water and alcohols, respectively. Plays a role in cell protection against oxidative stress by detoxifying peroxides.</text>
</comment>
<dbReference type="SUPFAM" id="SSF52833">
    <property type="entry name" value="Thioredoxin-like"/>
    <property type="match status" value="1"/>
</dbReference>
<dbReference type="InterPro" id="IPR013740">
    <property type="entry name" value="Redoxin"/>
</dbReference>
<organism evidence="10">
    <name type="scientific">Fibrocapsa japonica</name>
    <dbReference type="NCBI Taxonomy" id="94617"/>
    <lineage>
        <taxon>Eukaryota</taxon>
        <taxon>Sar</taxon>
        <taxon>Stramenopiles</taxon>
        <taxon>Ochrophyta</taxon>
        <taxon>Raphidophyceae</taxon>
        <taxon>Chattonellales</taxon>
        <taxon>Chattonellaceae</taxon>
        <taxon>Fibrocapsa</taxon>
    </lineage>
</organism>
<dbReference type="Pfam" id="PF08534">
    <property type="entry name" value="Redoxin"/>
    <property type="match status" value="1"/>
</dbReference>
<feature type="chain" id="PRO_5030705535" description="Thioredoxin domain-containing protein" evidence="8">
    <location>
        <begin position="21"/>
        <end position="202"/>
    </location>
</feature>
<dbReference type="PANTHER" id="PTHR10430:SF16">
    <property type="entry name" value="PEROXIREDOXIN-5, MITOCHONDRIAL"/>
    <property type="match status" value="1"/>
</dbReference>
<proteinExistence type="inferred from homology"/>
<comment type="similarity">
    <text evidence="1 7">Belongs to the peroxiredoxin family. Prx5 subfamily.</text>
</comment>
<dbReference type="InterPro" id="IPR037944">
    <property type="entry name" value="PRX5-like"/>
</dbReference>
<evidence type="ECO:0000259" key="9">
    <source>
        <dbReference type="PROSITE" id="PS51352"/>
    </source>
</evidence>
<feature type="domain" description="Thioredoxin" evidence="9">
    <location>
        <begin position="43"/>
        <end position="202"/>
    </location>
</feature>
<sequence length="202" mass="20831">MKFTIGTIMAFAAMLMGSQAFLSSTMAVQARSLGGKSHGLAMVAEGDKIPLDGVFQLLADGKPSELPASELFAGKKVAICGLPGAFTPTCSNTHLPGFIEVAEDIKAKGVDTVCCISVNDPFVMGAWGKQLGADDKVTMLADGGAAFAKATGLDFDTGSFGGTRLKRLSMLVDDGVISKLNVEDGSAFTDISSAETLLGQIE</sequence>
<dbReference type="AlphaFoldDB" id="A0A7S2UXL6"/>
<accession>A0A7S2UXL6</accession>
<reference evidence="10" key="1">
    <citation type="submission" date="2021-01" db="EMBL/GenBank/DDBJ databases">
        <authorList>
            <person name="Corre E."/>
            <person name="Pelletier E."/>
            <person name="Niang G."/>
            <person name="Scheremetjew M."/>
            <person name="Finn R."/>
            <person name="Kale V."/>
            <person name="Holt S."/>
            <person name="Cochrane G."/>
            <person name="Meng A."/>
            <person name="Brown T."/>
            <person name="Cohen L."/>
        </authorList>
    </citation>
    <scope>NUCLEOTIDE SEQUENCE</scope>
    <source>
        <strain evidence="10">CCMP1661</strain>
    </source>
</reference>
<keyword evidence="2 7" id="KW-0575">Peroxidase</keyword>
<keyword evidence="5 7" id="KW-0676">Redox-active center</keyword>
<evidence type="ECO:0000256" key="2">
    <source>
        <dbReference type="ARBA" id="ARBA00022559"/>
    </source>
</evidence>
<dbReference type="InterPro" id="IPR013766">
    <property type="entry name" value="Thioredoxin_domain"/>
</dbReference>
<dbReference type="GO" id="GO:0042744">
    <property type="term" value="P:hydrogen peroxide catabolic process"/>
    <property type="evidence" value="ECO:0007669"/>
    <property type="project" value="TreeGrafter"/>
</dbReference>
<evidence type="ECO:0000256" key="1">
    <source>
        <dbReference type="ARBA" id="ARBA00010505"/>
    </source>
</evidence>
<gene>
    <name evidence="10" type="ORF">FJAP1339_LOCUS4766</name>
</gene>
<evidence type="ECO:0000313" key="10">
    <source>
        <dbReference type="EMBL" id="CAD9862234.1"/>
    </source>
</evidence>
<evidence type="ECO:0000256" key="3">
    <source>
        <dbReference type="ARBA" id="ARBA00022862"/>
    </source>
</evidence>
<protein>
    <recommendedName>
        <fullName evidence="9">Thioredoxin domain-containing protein</fullName>
    </recommendedName>
</protein>